<evidence type="ECO:0000313" key="2">
    <source>
        <dbReference type="EMBL" id="SBR58680.1"/>
    </source>
</evidence>
<gene>
    <name evidence="2" type="primary">Nfu_g_1_019709</name>
</gene>
<feature type="region of interest" description="Disordered" evidence="1">
    <location>
        <begin position="194"/>
        <end position="264"/>
    </location>
</feature>
<dbReference type="EMBL" id="HAEF01017521">
    <property type="protein sequence ID" value="SBR58680.1"/>
    <property type="molecule type" value="Transcribed_RNA"/>
</dbReference>
<sequence>MEETFAESPYYEALDVDSKQKYKDLISRYVGRDPFIMKMSEFSKELRHLPTVEAVDITDYLVLQTFFYTIQQMKAYKSLEAYNLFVSGCVQNLGTKRLPDDCRLVFARAEHVCSLPNEAQRFQHGNTYAGLQLLDEEPRKLTNPQNKVRRILVSPNLLKNHFSNVRPSVKQGSSKGLPTRSYLEVLSQPAQGSARLVKSHLVPRTSGRRPASLRANAQAEPKHLGRKRAWADVRGSPRSYPTSRSTSRERYSFSPASLSAAEKPTRFSEMGSPAFLFGPVAPGSRGSVKMQTYARGPATRVYSNSASPGLRAGSSFLRNVVPNQGSEARSWLRASAPSHTSLGLAVPRSVQMGVPQDSATVYEIPSQYGGFAIRRVKEPDNQKQAEGQMLQQISKPAPQLMVAYPNFPNGHLETKWSRLTQHKL</sequence>
<organism evidence="2">
    <name type="scientific">Nothobranchius pienaari</name>
    <dbReference type="NCBI Taxonomy" id="704102"/>
    <lineage>
        <taxon>Eukaryota</taxon>
        <taxon>Metazoa</taxon>
        <taxon>Chordata</taxon>
        <taxon>Craniata</taxon>
        <taxon>Vertebrata</taxon>
        <taxon>Euteleostomi</taxon>
        <taxon>Actinopterygii</taxon>
        <taxon>Neopterygii</taxon>
        <taxon>Teleostei</taxon>
        <taxon>Neoteleostei</taxon>
        <taxon>Acanthomorphata</taxon>
        <taxon>Ovalentaria</taxon>
        <taxon>Atherinomorphae</taxon>
        <taxon>Cyprinodontiformes</taxon>
        <taxon>Nothobranchiidae</taxon>
        <taxon>Nothobranchius</taxon>
    </lineage>
</organism>
<protein>
    <submittedName>
        <fullName evidence="2">Uncharacterized protein</fullName>
    </submittedName>
</protein>
<name>A0A1A8MP62_9TELE</name>
<evidence type="ECO:0000256" key="1">
    <source>
        <dbReference type="SAM" id="MobiDB-lite"/>
    </source>
</evidence>
<dbReference type="PANTHER" id="PTHR47526">
    <property type="entry name" value="ATP-DEPENDENT DNA HELICASE"/>
    <property type="match status" value="1"/>
</dbReference>
<reference evidence="2" key="2">
    <citation type="submission" date="2016-06" db="EMBL/GenBank/DDBJ databases">
        <title>The genome of a short-lived fish provides insights into sex chromosome evolution and the genetic control of aging.</title>
        <authorList>
            <person name="Reichwald K."/>
            <person name="Felder M."/>
            <person name="Petzold A."/>
            <person name="Koch P."/>
            <person name="Groth M."/>
            <person name="Platzer M."/>
        </authorList>
    </citation>
    <scope>NUCLEOTIDE SEQUENCE</scope>
    <source>
        <tissue evidence="2">Brain</tissue>
    </source>
</reference>
<dbReference type="PANTHER" id="PTHR47526:SF4">
    <property type="entry name" value="SWIM-TYPE DOMAIN-CONTAINING PROTEIN"/>
    <property type="match status" value="1"/>
</dbReference>
<dbReference type="AlphaFoldDB" id="A0A1A8MP62"/>
<proteinExistence type="predicted"/>
<feature type="compositionally biased region" description="Low complexity" evidence="1">
    <location>
        <begin position="234"/>
        <end position="245"/>
    </location>
</feature>
<reference evidence="2" key="1">
    <citation type="submission" date="2016-05" db="EMBL/GenBank/DDBJ databases">
        <authorList>
            <person name="Lavstsen T."/>
            <person name="Jespersen J.S."/>
        </authorList>
    </citation>
    <scope>NUCLEOTIDE SEQUENCE</scope>
    <source>
        <tissue evidence="2">Brain</tissue>
    </source>
</reference>
<accession>A0A1A8MP62</accession>